<reference evidence="3 4" key="1">
    <citation type="journal article" date="2020" name="ISME J.">
        <title>Parallel Reductive Genome Evolution in Desulfovibrio Ectosymbionts Independently Acquired by Trichonympha Protists in the Termite Gut.</title>
        <authorList>
            <person name="Takeuchi M."/>
            <person name="Kuwahara H."/>
            <person name="Murakami T."/>
            <person name="Takahashi K."/>
            <person name="Kajitani R."/>
            <person name="Toyoda A."/>
            <person name="Itoh T."/>
            <person name="Ohkuma M."/>
            <person name="Hongoh Y."/>
        </authorList>
    </citation>
    <scope>NUCLEOTIDE SEQUENCE [LARGE SCALE GENOMIC DNA]</scope>
    <source>
        <strain evidence="3">ZnDsv-02</strain>
    </source>
</reference>
<dbReference type="Proteomes" id="UP000505077">
    <property type="component" value="Unassembled WGS sequence"/>
</dbReference>
<proteinExistence type="predicted"/>
<dbReference type="EMBL" id="BLLL01000002">
    <property type="protein sequence ID" value="GFH62494.1"/>
    <property type="molecule type" value="Genomic_DNA"/>
</dbReference>
<dbReference type="CDD" id="cd24034">
    <property type="entry name" value="ASKHA_NBD_O66634-like_rpt1"/>
    <property type="match status" value="1"/>
</dbReference>
<dbReference type="SUPFAM" id="SSF53067">
    <property type="entry name" value="Actin-like ATPase domain"/>
    <property type="match status" value="2"/>
</dbReference>
<protein>
    <submittedName>
        <fullName evidence="3">2-hydroxyglutaryl-CoA dehydratase</fullName>
    </submittedName>
</protein>
<organism evidence="3 4">
    <name type="scientific">Candidatus Desulfovibrio kirbyi</name>
    <dbReference type="NCBI Taxonomy" id="2696086"/>
    <lineage>
        <taxon>Bacteria</taxon>
        <taxon>Pseudomonadati</taxon>
        <taxon>Thermodesulfobacteriota</taxon>
        <taxon>Desulfovibrionia</taxon>
        <taxon>Desulfovibrionales</taxon>
        <taxon>Desulfovibrionaceae</taxon>
        <taxon>Desulfovibrio</taxon>
    </lineage>
</organism>
<dbReference type="InterPro" id="IPR018709">
    <property type="entry name" value="CoA_activase_DUF2229"/>
</dbReference>
<evidence type="ECO:0000313" key="4">
    <source>
        <dbReference type="Proteomes" id="UP000505077"/>
    </source>
</evidence>
<feature type="domain" description="ATPase BadF/BadG/BcrA/BcrD type" evidence="1">
    <location>
        <begin position="8"/>
        <end position="257"/>
    </location>
</feature>
<dbReference type="Gene3D" id="3.30.420.40">
    <property type="match status" value="4"/>
</dbReference>
<accession>A0A6L2R4Y5</accession>
<sequence>MSFSEIRIGLDVGSTTVKAVALDGAGRILFKKYARHFSDVRESITTLFLEIADAFPGYAWRLCTSGSGAISLSLEFGFPFTQEVMASGLSIRKRIPDADVVIDLGGEDAKLTFLTGGLDQRMNETCAGGTGAFIDQMAAFLQTDPAGLDAMALRAGMAYPIASRCGVFAKSDILPLLNEGASREDIAASIMQAVVNQTISGLARGRAIKGKVVFLGGPLTFLGSLRDRFQTTLKDASECVLPEYAEYFVAMGAALYAKSRPAETRPLRELAAQLSEQPPRGNEQTLPPLFESHDDFLAFRARHARGSIVHAGLEECTGNAWIGFDSGSTTIKAVMIDEQARLLYSFYGPNKGEPLNAAIDILKNIYAGKNPNLVIRAAAATGYGSGLMRAGIRTDIDEVETVAHYAAARFFEPRVSFILDIGGQDIKCMRIQDGAITRIQLNEACSAGCGSFIENFADSLQIPLPQFVNAALKSRHPADLGTRCTVFMNSKVKQAQKEGISVGDIAAGLSYAVVRNACFKVIKTTHASELGNHIVAQGGAFANDALLRALELQLGCEVTRPDMAGLMGAFGAALIARDRGPEGETTSLVGPAELDAFTMKTTARRCKHCGNACLLTVATFPNKRRFISGNRCERGFGQDANKLPNLYRYKYERIFTSYTPLPENRAKRGVIGIPRTLNIYENYPLWFTLFTTLGFRVELSTESSKDLFFHGYETIPSQTVCYPAKLAHGHILDLIERRIHTIFFPCLPNERQVFDTQTDTYNCPVVIGYPELLAKNISALQKDNITFIHPFLPMDKGALGKRLCAVPFFAGIFATEMEEAVQAAFLEFERFSEDMRLAGEKALATLEQTGGFGIVIAGHPYHVDPEVHHGIADLITSCGMAVLTEDAVAHLMPDPGPLRVVDQWTYHSRLYRAGAFVAATENLAVLQLVSFGCGLDAITADQLEEIVTKKGRLYAQIKIDEGSNLGPARIRIRSLLAAMRERQARKPVHAPPADSVKVPPPFTKRMRETHTILIPQMSPVHFQFLETVFAADGYKAVQLPTVDRDAIELGLRHVNNDACFPAIIVIGQLLQAIRSGRFDRDKIAIMISQTGGGCRATNYIAFLRKALRDCSMEDIPILSFVANIQTRENSFRLSGKMMLRFIMAGQFGDALMRMLHRVTPYEAEKGSAARLAEEWAEKAKKCIRSANIISFDLTMLAMIKAFDKLPLRTEERRPRVGLVGEILLKYHPDANNRAAEIVENEGGEAVVTDLMDFALYCFYDHIFNYQHLAGSWRGYLSGLMGIVSLEFTRWAMRLGFRRSKRFTPPVRFSELREKTKGIISLGHQAGEGWLLVAEMVKLLESGVSNILCMQPFGCLPNHITGKGLLKELKLRYPEANIIALDYDPGASEVNQINRIKLMMSMAK</sequence>
<dbReference type="CDD" id="cd24035">
    <property type="entry name" value="ASKHA_NBD_O66634-like_rpt2"/>
    <property type="match status" value="1"/>
</dbReference>
<name>A0A6L2R4Y5_9BACT</name>
<dbReference type="PANTHER" id="PTHR32329:SF4">
    <property type="entry name" value="ACTIVATOR OF 2-HYDROXYACYL-COA DEHYDRATASE"/>
    <property type="match status" value="1"/>
</dbReference>
<gene>
    <name evidence="3" type="ORF">ZNDK_0265</name>
</gene>
<dbReference type="PANTHER" id="PTHR32329">
    <property type="entry name" value="BIFUNCTIONAL PROTEIN [INCLUDES 2-HYDROXYACYL-COA DEHYDRATASE (N-TER) AND ITS ACTIVATOR DOMAIN (C_TERM)-RELATED"/>
    <property type="match status" value="1"/>
</dbReference>
<feature type="domain" description="ATPase BadF/BadG/BcrA/BcrD type" evidence="1">
    <location>
        <begin position="322"/>
        <end position="576"/>
    </location>
</feature>
<dbReference type="InterPro" id="IPR043129">
    <property type="entry name" value="ATPase_NBD"/>
</dbReference>
<dbReference type="InterPro" id="IPR051805">
    <property type="entry name" value="Dehydratase_Activator_Redct"/>
</dbReference>
<dbReference type="InterPro" id="IPR002731">
    <property type="entry name" value="ATPase_BadF"/>
</dbReference>
<evidence type="ECO:0000313" key="3">
    <source>
        <dbReference type="EMBL" id="GFH62494.1"/>
    </source>
</evidence>
<dbReference type="Pfam" id="PF09989">
    <property type="entry name" value="DUF2229"/>
    <property type="match status" value="1"/>
</dbReference>
<evidence type="ECO:0000259" key="1">
    <source>
        <dbReference type="Pfam" id="PF01869"/>
    </source>
</evidence>
<comment type="caution">
    <text evidence="3">The sequence shown here is derived from an EMBL/GenBank/DDBJ whole genome shotgun (WGS) entry which is preliminary data.</text>
</comment>
<dbReference type="Pfam" id="PF01869">
    <property type="entry name" value="BcrAD_BadFG"/>
    <property type="match status" value="2"/>
</dbReference>
<feature type="domain" description="DUF2229" evidence="2">
    <location>
        <begin position="671"/>
        <end position="888"/>
    </location>
</feature>
<evidence type="ECO:0000259" key="2">
    <source>
        <dbReference type="Pfam" id="PF09989"/>
    </source>
</evidence>